<keyword evidence="3" id="KW-1185">Reference proteome</keyword>
<feature type="compositionally biased region" description="Low complexity" evidence="1">
    <location>
        <begin position="133"/>
        <end position="143"/>
    </location>
</feature>
<evidence type="ECO:0000313" key="2">
    <source>
        <dbReference type="EMBL" id="CAG9825303.1"/>
    </source>
</evidence>
<dbReference type="AlphaFoldDB" id="A0A9N9SMI9"/>
<accession>A0A9N9SMI9</accession>
<dbReference type="Proteomes" id="UP001153737">
    <property type="component" value="Chromosome 9"/>
</dbReference>
<protein>
    <submittedName>
        <fullName evidence="2">Uncharacterized protein</fullName>
    </submittedName>
</protein>
<organism evidence="2 3">
    <name type="scientific">Phaedon cochleariae</name>
    <name type="common">Mustard beetle</name>
    <dbReference type="NCBI Taxonomy" id="80249"/>
    <lineage>
        <taxon>Eukaryota</taxon>
        <taxon>Metazoa</taxon>
        <taxon>Ecdysozoa</taxon>
        <taxon>Arthropoda</taxon>
        <taxon>Hexapoda</taxon>
        <taxon>Insecta</taxon>
        <taxon>Pterygota</taxon>
        <taxon>Neoptera</taxon>
        <taxon>Endopterygota</taxon>
        <taxon>Coleoptera</taxon>
        <taxon>Polyphaga</taxon>
        <taxon>Cucujiformia</taxon>
        <taxon>Chrysomeloidea</taxon>
        <taxon>Chrysomelidae</taxon>
        <taxon>Chrysomelinae</taxon>
        <taxon>Chrysomelini</taxon>
        <taxon>Phaedon</taxon>
    </lineage>
</organism>
<evidence type="ECO:0000313" key="3">
    <source>
        <dbReference type="Proteomes" id="UP001153737"/>
    </source>
</evidence>
<name>A0A9N9SMI9_PHACE</name>
<proteinExistence type="predicted"/>
<sequence>MLENLTKVTEKGPTRPASFNGLIWSINAIMCLYEQQKELGFPYLLTNRLNQDILENSFAGYRQRGGYNVRTFRTTFRMTAKINLMKPSNLSNCEEDEDSLLITRGAIESSNQNPPEVETSSSRSPRSEEPKSESPASFASSRSDPFTFWIPHQSFDCSKII</sequence>
<feature type="compositionally biased region" description="Low complexity" evidence="1">
    <location>
        <begin position="114"/>
        <end position="124"/>
    </location>
</feature>
<dbReference type="OrthoDB" id="6627680at2759"/>
<gene>
    <name evidence="2" type="ORF">PHAECO_LOCUS13051</name>
</gene>
<evidence type="ECO:0000256" key="1">
    <source>
        <dbReference type="SAM" id="MobiDB-lite"/>
    </source>
</evidence>
<reference evidence="2" key="2">
    <citation type="submission" date="2022-10" db="EMBL/GenBank/DDBJ databases">
        <authorList>
            <consortium name="ENA_rothamsted_submissions"/>
            <consortium name="culmorum"/>
            <person name="King R."/>
        </authorList>
    </citation>
    <scope>NUCLEOTIDE SEQUENCE</scope>
</reference>
<reference evidence="2" key="1">
    <citation type="submission" date="2022-01" db="EMBL/GenBank/DDBJ databases">
        <authorList>
            <person name="King R."/>
        </authorList>
    </citation>
    <scope>NUCLEOTIDE SEQUENCE</scope>
</reference>
<feature type="region of interest" description="Disordered" evidence="1">
    <location>
        <begin position="101"/>
        <end position="147"/>
    </location>
</feature>
<dbReference type="EMBL" id="OU896715">
    <property type="protein sequence ID" value="CAG9825303.1"/>
    <property type="molecule type" value="Genomic_DNA"/>
</dbReference>